<comment type="caution">
    <text evidence="1">The sequence shown here is derived from an EMBL/GenBank/DDBJ whole genome shotgun (WGS) entry which is preliminary data.</text>
</comment>
<protein>
    <submittedName>
        <fullName evidence="1">Uncharacterized protein</fullName>
    </submittedName>
</protein>
<dbReference type="AlphaFoldDB" id="A0A8K0P063"/>
<keyword evidence="2" id="KW-1185">Reference proteome</keyword>
<reference evidence="1" key="2">
    <citation type="submission" date="2017-10" db="EMBL/GenBank/DDBJ databases">
        <title>Ladona fulva Genome sequencing and assembly.</title>
        <authorList>
            <person name="Murali S."/>
            <person name="Richards S."/>
            <person name="Bandaranaike D."/>
            <person name="Bellair M."/>
            <person name="Blankenburg K."/>
            <person name="Chao H."/>
            <person name="Dinh H."/>
            <person name="Doddapaneni H."/>
            <person name="Dugan-Rocha S."/>
            <person name="Elkadiri S."/>
            <person name="Gnanaolivu R."/>
            <person name="Hernandez B."/>
            <person name="Skinner E."/>
            <person name="Javaid M."/>
            <person name="Lee S."/>
            <person name="Li M."/>
            <person name="Ming W."/>
            <person name="Munidasa M."/>
            <person name="Muniz J."/>
            <person name="Nguyen L."/>
            <person name="Hughes D."/>
            <person name="Osuji N."/>
            <person name="Pu L.-L."/>
            <person name="Puazo M."/>
            <person name="Qu C."/>
            <person name="Quiroz J."/>
            <person name="Raj R."/>
            <person name="Weissenberger G."/>
            <person name="Xin Y."/>
            <person name="Zou X."/>
            <person name="Han Y."/>
            <person name="Worley K."/>
            <person name="Muzny D."/>
            <person name="Gibbs R."/>
        </authorList>
    </citation>
    <scope>NUCLEOTIDE SEQUENCE</scope>
    <source>
        <strain evidence="1">Sampled in the wild</strain>
    </source>
</reference>
<accession>A0A8K0P063</accession>
<proteinExistence type="predicted"/>
<gene>
    <name evidence="1" type="ORF">J437_LFUL010437</name>
</gene>
<name>A0A8K0P063_LADFU</name>
<dbReference type="EMBL" id="KZ308514">
    <property type="protein sequence ID" value="KAG8230825.1"/>
    <property type="molecule type" value="Genomic_DNA"/>
</dbReference>
<dbReference type="Proteomes" id="UP000792457">
    <property type="component" value="Unassembled WGS sequence"/>
</dbReference>
<dbReference type="OrthoDB" id="418748at2759"/>
<evidence type="ECO:0000313" key="2">
    <source>
        <dbReference type="Proteomes" id="UP000792457"/>
    </source>
</evidence>
<reference evidence="1" key="1">
    <citation type="submission" date="2013-04" db="EMBL/GenBank/DDBJ databases">
        <authorList>
            <person name="Qu J."/>
            <person name="Murali S.C."/>
            <person name="Bandaranaike D."/>
            <person name="Bellair M."/>
            <person name="Blankenburg K."/>
            <person name="Chao H."/>
            <person name="Dinh H."/>
            <person name="Doddapaneni H."/>
            <person name="Downs B."/>
            <person name="Dugan-Rocha S."/>
            <person name="Elkadiri S."/>
            <person name="Gnanaolivu R.D."/>
            <person name="Hernandez B."/>
            <person name="Javaid M."/>
            <person name="Jayaseelan J.C."/>
            <person name="Lee S."/>
            <person name="Li M."/>
            <person name="Ming W."/>
            <person name="Munidasa M."/>
            <person name="Muniz J."/>
            <person name="Nguyen L."/>
            <person name="Ongeri F."/>
            <person name="Osuji N."/>
            <person name="Pu L.-L."/>
            <person name="Puazo M."/>
            <person name="Qu C."/>
            <person name="Quiroz J."/>
            <person name="Raj R."/>
            <person name="Weissenberger G."/>
            <person name="Xin Y."/>
            <person name="Zou X."/>
            <person name="Han Y."/>
            <person name="Richards S."/>
            <person name="Worley K."/>
            <person name="Muzny D."/>
            <person name="Gibbs R."/>
        </authorList>
    </citation>
    <scope>NUCLEOTIDE SEQUENCE</scope>
    <source>
        <strain evidence="1">Sampled in the wild</strain>
    </source>
</reference>
<feature type="non-terminal residue" evidence="1">
    <location>
        <position position="89"/>
    </location>
</feature>
<sequence>NSKEGGGIHGGWSYGKGKQIINFTIALDLAIANTYLQKNEKQLVIFRMRNDKVINRESVAVQHMLMVADFKILVRERPNPANQREQRIK</sequence>
<evidence type="ECO:0000313" key="1">
    <source>
        <dbReference type="EMBL" id="KAG8230825.1"/>
    </source>
</evidence>
<organism evidence="1 2">
    <name type="scientific">Ladona fulva</name>
    <name type="common">Scarce chaser dragonfly</name>
    <name type="synonym">Libellula fulva</name>
    <dbReference type="NCBI Taxonomy" id="123851"/>
    <lineage>
        <taxon>Eukaryota</taxon>
        <taxon>Metazoa</taxon>
        <taxon>Ecdysozoa</taxon>
        <taxon>Arthropoda</taxon>
        <taxon>Hexapoda</taxon>
        <taxon>Insecta</taxon>
        <taxon>Pterygota</taxon>
        <taxon>Palaeoptera</taxon>
        <taxon>Odonata</taxon>
        <taxon>Epiprocta</taxon>
        <taxon>Anisoptera</taxon>
        <taxon>Libelluloidea</taxon>
        <taxon>Libellulidae</taxon>
        <taxon>Ladona</taxon>
    </lineage>
</organism>